<organism evidence="2 3">
    <name type="scientific">Pholiota conissans</name>
    <dbReference type="NCBI Taxonomy" id="109636"/>
    <lineage>
        <taxon>Eukaryota</taxon>
        <taxon>Fungi</taxon>
        <taxon>Dikarya</taxon>
        <taxon>Basidiomycota</taxon>
        <taxon>Agaricomycotina</taxon>
        <taxon>Agaricomycetes</taxon>
        <taxon>Agaricomycetidae</taxon>
        <taxon>Agaricales</taxon>
        <taxon>Agaricineae</taxon>
        <taxon>Strophariaceae</taxon>
        <taxon>Pholiota</taxon>
    </lineage>
</organism>
<keyword evidence="3" id="KW-1185">Reference proteome</keyword>
<gene>
    <name evidence="2" type="ORF">BDN70DRAFT_876570</name>
</gene>
<proteinExistence type="predicted"/>
<feature type="transmembrane region" description="Helical" evidence="1">
    <location>
        <begin position="33"/>
        <end position="52"/>
    </location>
</feature>
<keyword evidence="1" id="KW-0812">Transmembrane</keyword>
<keyword evidence="1" id="KW-1133">Transmembrane helix</keyword>
<comment type="caution">
    <text evidence="2">The sequence shown here is derived from an EMBL/GenBank/DDBJ whole genome shotgun (WGS) entry which is preliminary data.</text>
</comment>
<name>A0A9P6CV24_9AGAR</name>
<evidence type="ECO:0000256" key="1">
    <source>
        <dbReference type="SAM" id="Phobius"/>
    </source>
</evidence>
<dbReference type="EMBL" id="MU155181">
    <property type="protein sequence ID" value="KAF9481251.1"/>
    <property type="molecule type" value="Genomic_DNA"/>
</dbReference>
<dbReference type="AlphaFoldDB" id="A0A9P6CV24"/>
<protein>
    <submittedName>
        <fullName evidence="2">Uncharacterized protein</fullName>
    </submittedName>
</protein>
<accession>A0A9P6CV24</accession>
<dbReference type="OrthoDB" id="3352450at2759"/>
<reference evidence="2" key="1">
    <citation type="submission" date="2020-11" db="EMBL/GenBank/DDBJ databases">
        <authorList>
            <consortium name="DOE Joint Genome Institute"/>
            <person name="Ahrendt S."/>
            <person name="Riley R."/>
            <person name="Andreopoulos W."/>
            <person name="Labutti K."/>
            <person name="Pangilinan J."/>
            <person name="Ruiz-Duenas F.J."/>
            <person name="Barrasa J.M."/>
            <person name="Sanchez-Garcia M."/>
            <person name="Camarero S."/>
            <person name="Miyauchi S."/>
            <person name="Serrano A."/>
            <person name="Linde D."/>
            <person name="Babiker R."/>
            <person name="Drula E."/>
            <person name="Ayuso-Fernandez I."/>
            <person name="Pacheco R."/>
            <person name="Padilla G."/>
            <person name="Ferreira P."/>
            <person name="Barriuso J."/>
            <person name="Kellner H."/>
            <person name="Castanera R."/>
            <person name="Alfaro M."/>
            <person name="Ramirez L."/>
            <person name="Pisabarro A.G."/>
            <person name="Kuo A."/>
            <person name="Tritt A."/>
            <person name="Lipzen A."/>
            <person name="He G."/>
            <person name="Yan M."/>
            <person name="Ng V."/>
            <person name="Cullen D."/>
            <person name="Martin F."/>
            <person name="Rosso M.-N."/>
            <person name="Henrissat B."/>
            <person name="Hibbett D."/>
            <person name="Martinez A.T."/>
            <person name="Grigoriev I.V."/>
        </authorList>
    </citation>
    <scope>NUCLEOTIDE SEQUENCE</scope>
    <source>
        <strain evidence="2">CIRM-BRFM 674</strain>
    </source>
</reference>
<dbReference type="Proteomes" id="UP000807469">
    <property type="component" value="Unassembled WGS sequence"/>
</dbReference>
<evidence type="ECO:0000313" key="3">
    <source>
        <dbReference type="Proteomes" id="UP000807469"/>
    </source>
</evidence>
<sequence>MSNSVTDDLARFSGNGLPPDALERVTLEARKEGVFAGLTSGLASAVIGGRLFGFKRNTTLFCGVLTGVLSGYLFTQAFRDTAIAQLHAEQARLRFQHLNNVDSQNESDNTPL</sequence>
<keyword evidence="1" id="KW-0472">Membrane</keyword>
<evidence type="ECO:0000313" key="2">
    <source>
        <dbReference type="EMBL" id="KAF9481251.1"/>
    </source>
</evidence>
<feature type="transmembrane region" description="Helical" evidence="1">
    <location>
        <begin position="58"/>
        <end position="75"/>
    </location>
</feature>